<name>A0A9D4SR83_RHISA</name>
<evidence type="ECO:0000313" key="1">
    <source>
        <dbReference type="EMBL" id="KAH7940345.1"/>
    </source>
</evidence>
<dbReference type="VEuPathDB" id="VectorBase:RSAN_050509"/>
<evidence type="ECO:0000313" key="2">
    <source>
        <dbReference type="Proteomes" id="UP000821837"/>
    </source>
</evidence>
<keyword evidence="2" id="KW-1185">Reference proteome</keyword>
<reference evidence="1" key="2">
    <citation type="submission" date="2021-09" db="EMBL/GenBank/DDBJ databases">
        <authorList>
            <person name="Jia N."/>
            <person name="Wang J."/>
            <person name="Shi W."/>
            <person name="Du L."/>
            <person name="Sun Y."/>
            <person name="Zhan W."/>
            <person name="Jiang J."/>
            <person name="Wang Q."/>
            <person name="Zhang B."/>
            <person name="Ji P."/>
            <person name="Sakyi L.B."/>
            <person name="Cui X."/>
            <person name="Yuan T."/>
            <person name="Jiang B."/>
            <person name="Yang W."/>
            <person name="Lam T.T.-Y."/>
            <person name="Chang Q."/>
            <person name="Ding S."/>
            <person name="Wang X."/>
            <person name="Zhu J."/>
            <person name="Ruan X."/>
            <person name="Zhao L."/>
            <person name="Wei J."/>
            <person name="Que T."/>
            <person name="Du C."/>
            <person name="Cheng J."/>
            <person name="Dai P."/>
            <person name="Han X."/>
            <person name="Huang E."/>
            <person name="Gao Y."/>
            <person name="Liu J."/>
            <person name="Shao H."/>
            <person name="Ye R."/>
            <person name="Li L."/>
            <person name="Wei W."/>
            <person name="Wang X."/>
            <person name="Wang C."/>
            <person name="Huo Q."/>
            <person name="Li W."/>
            <person name="Guo W."/>
            <person name="Chen H."/>
            <person name="Chen S."/>
            <person name="Zhou L."/>
            <person name="Zhou L."/>
            <person name="Ni X."/>
            <person name="Tian J."/>
            <person name="Zhou Y."/>
            <person name="Sheng Y."/>
            <person name="Liu T."/>
            <person name="Pan Y."/>
            <person name="Xia L."/>
            <person name="Li J."/>
            <person name="Zhao F."/>
            <person name="Cao W."/>
        </authorList>
    </citation>
    <scope>NUCLEOTIDE SEQUENCE</scope>
    <source>
        <strain evidence="1">Rsan-2018</strain>
        <tissue evidence="1">Larvae</tissue>
    </source>
</reference>
<dbReference type="EMBL" id="JABSTV010001254">
    <property type="protein sequence ID" value="KAH7940345.1"/>
    <property type="molecule type" value="Genomic_DNA"/>
</dbReference>
<comment type="caution">
    <text evidence="1">The sequence shown here is derived from an EMBL/GenBank/DDBJ whole genome shotgun (WGS) entry which is preliminary data.</text>
</comment>
<dbReference type="Proteomes" id="UP000821837">
    <property type="component" value="Chromosome 8"/>
</dbReference>
<sequence length="151" mass="16775">MLTGRSERFFFFVGSARSPPSPGFPRQLLVSLAEALLTEVQGRRTREEREPNRNVAVVLYVHGVSHRVKKAAGRAGVRVVFSAPFLLGGMCRRVNEREGSRASCSKRHAKPFTECATCVVCEIPCLCGSVYVKQTGSLLESGRRQRRRLPV</sequence>
<reference evidence="1" key="1">
    <citation type="journal article" date="2020" name="Cell">
        <title>Large-Scale Comparative Analyses of Tick Genomes Elucidate Their Genetic Diversity and Vector Capacities.</title>
        <authorList>
            <consortium name="Tick Genome and Microbiome Consortium (TIGMIC)"/>
            <person name="Jia N."/>
            <person name="Wang J."/>
            <person name="Shi W."/>
            <person name="Du L."/>
            <person name="Sun Y."/>
            <person name="Zhan W."/>
            <person name="Jiang J.F."/>
            <person name="Wang Q."/>
            <person name="Zhang B."/>
            <person name="Ji P."/>
            <person name="Bell-Sakyi L."/>
            <person name="Cui X.M."/>
            <person name="Yuan T.T."/>
            <person name="Jiang B.G."/>
            <person name="Yang W.F."/>
            <person name="Lam T.T."/>
            <person name="Chang Q.C."/>
            <person name="Ding S.J."/>
            <person name="Wang X.J."/>
            <person name="Zhu J.G."/>
            <person name="Ruan X.D."/>
            <person name="Zhao L."/>
            <person name="Wei J.T."/>
            <person name="Ye R.Z."/>
            <person name="Que T.C."/>
            <person name="Du C.H."/>
            <person name="Zhou Y.H."/>
            <person name="Cheng J.X."/>
            <person name="Dai P.F."/>
            <person name="Guo W.B."/>
            <person name="Han X.H."/>
            <person name="Huang E.J."/>
            <person name="Li L.F."/>
            <person name="Wei W."/>
            <person name="Gao Y.C."/>
            <person name="Liu J.Z."/>
            <person name="Shao H.Z."/>
            <person name="Wang X."/>
            <person name="Wang C.C."/>
            <person name="Yang T.C."/>
            <person name="Huo Q.B."/>
            <person name="Li W."/>
            <person name="Chen H.Y."/>
            <person name="Chen S.E."/>
            <person name="Zhou L.G."/>
            <person name="Ni X.B."/>
            <person name="Tian J.H."/>
            <person name="Sheng Y."/>
            <person name="Liu T."/>
            <person name="Pan Y.S."/>
            <person name="Xia L.Y."/>
            <person name="Li J."/>
            <person name="Zhao F."/>
            <person name="Cao W.C."/>
        </authorList>
    </citation>
    <scope>NUCLEOTIDE SEQUENCE</scope>
    <source>
        <strain evidence="1">Rsan-2018</strain>
    </source>
</reference>
<protein>
    <submittedName>
        <fullName evidence="1">Uncharacterized protein</fullName>
    </submittedName>
</protein>
<gene>
    <name evidence="1" type="ORF">HPB52_023059</name>
</gene>
<organism evidence="1 2">
    <name type="scientific">Rhipicephalus sanguineus</name>
    <name type="common">Brown dog tick</name>
    <name type="synonym">Ixodes sanguineus</name>
    <dbReference type="NCBI Taxonomy" id="34632"/>
    <lineage>
        <taxon>Eukaryota</taxon>
        <taxon>Metazoa</taxon>
        <taxon>Ecdysozoa</taxon>
        <taxon>Arthropoda</taxon>
        <taxon>Chelicerata</taxon>
        <taxon>Arachnida</taxon>
        <taxon>Acari</taxon>
        <taxon>Parasitiformes</taxon>
        <taxon>Ixodida</taxon>
        <taxon>Ixodoidea</taxon>
        <taxon>Ixodidae</taxon>
        <taxon>Rhipicephalinae</taxon>
        <taxon>Rhipicephalus</taxon>
        <taxon>Rhipicephalus</taxon>
    </lineage>
</organism>
<accession>A0A9D4SR83</accession>
<proteinExistence type="predicted"/>
<dbReference type="AlphaFoldDB" id="A0A9D4SR83"/>